<proteinExistence type="predicted"/>
<dbReference type="Proteomes" id="UP000198824">
    <property type="component" value="Unassembled WGS sequence"/>
</dbReference>
<protein>
    <submittedName>
        <fullName evidence="2">Uncharacterized protein</fullName>
    </submittedName>
</protein>
<accession>A0A1I6LS16</accession>
<feature type="region of interest" description="Disordered" evidence="1">
    <location>
        <begin position="72"/>
        <end position="110"/>
    </location>
</feature>
<evidence type="ECO:0000313" key="2">
    <source>
        <dbReference type="EMBL" id="SFS06218.1"/>
    </source>
</evidence>
<dbReference type="STRING" id="1166337.SAMN05192580_3192"/>
<dbReference type="RefSeq" id="WP_093315952.1">
    <property type="nucleotide sequence ID" value="NZ_FOZG01000002.1"/>
</dbReference>
<name>A0A1I6LS16_9SPHN</name>
<sequence>MSLILALLLQAAAGDPLAEGKAALKKSIVDAIRNCPVATDGTVAVCSRDRGYAEGSGRRLQKLEKPRVVTNGPAITVTVGDGQTAPTPQPRDEDERIDARTRSRLTGRRE</sequence>
<reference evidence="2 3" key="1">
    <citation type="submission" date="2016-10" db="EMBL/GenBank/DDBJ databases">
        <authorList>
            <person name="de Groot N.N."/>
        </authorList>
    </citation>
    <scope>NUCLEOTIDE SEQUENCE [LARGE SCALE GENOMIC DNA]</scope>
    <source>
        <strain evidence="2 3">S5-249</strain>
    </source>
</reference>
<organism evidence="2 3">
    <name type="scientific">Sphingomonas jatrophae</name>
    <dbReference type="NCBI Taxonomy" id="1166337"/>
    <lineage>
        <taxon>Bacteria</taxon>
        <taxon>Pseudomonadati</taxon>
        <taxon>Pseudomonadota</taxon>
        <taxon>Alphaproteobacteria</taxon>
        <taxon>Sphingomonadales</taxon>
        <taxon>Sphingomonadaceae</taxon>
        <taxon>Sphingomonas</taxon>
    </lineage>
</organism>
<keyword evidence="3" id="KW-1185">Reference proteome</keyword>
<dbReference type="OrthoDB" id="7570448at2"/>
<gene>
    <name evidence="2" type="ORF">SAMN05192580_3192</name>
</gene>
<feature type="compositionally biased region" description="Basic and acidic residues" evidence="1">
    <location>
        <begin position="90"/>
        <end position="110"/>
    </location>
</feature>
<evidence type="ECO:0000256" key="1">
    <source>
        <dbReference type="SAM" id="MobiDB-lite"/>
    </source>
</evidence>
<dbReference type="EMBL" id="FOZG01000002">
    <property type="protein sequence ID" value="SFS06218.1"/>
    <property type="molecule type" value="Genomic_DNA"/>
</dbReference>
<dbReference type="AlphaFoldDB" id="A0A1I6LS16"/>
<evidence type="ECO:0000313" key="3">
    <source>
        <dbReference type="Proteomes" id="UP000198824"/>
    </source>
</evidence>